<dbReference type="eggNOG" id="ENOG5034760">
    <property type="taxonomic scope" value="Bacteria"/>
</dbReference>
<dbReference type="InterPro" id="IPR046505">
    <property type="entry name" value="DUF6683"/>
</dbReference>
<protein>
    <recommendedName>
        <fullName evidence="4">DUF2059 domain-containing protein</fullName>
    </recommendedName>
</protein>
<dbReference type="Pfam" id="PF20388">
    <property type="entry name" value="DUF6683"/>
    <property type="match status" value="1"/>
</dbReference>
<feature type="signal peptide" evidence="1">
    <location>
        <begin position="1"/>
        <end position="18"/>
    </location>
</feature>
<reference evidence="3" key="2">
    <citation type="submission" date="2011-01" db="EMBL/GenBank/DDBJ databases">
        <title>The complete genome of Deinococcus maricopensis DSM 21211.</title>
        <authorList>
            <consortium name="US DOE Joint Genome Institute (JGI-PGF)"/>
            <person name="Lucas S."/>
            <person name="Copeland A."/>
            <person name="Lapidus A."/>
            <person name="Goodwin L."/>
            <person name="Pitluck S."/>
            <person name="Kyrpides N."/>
            <person name="Mavromatis K."/>
            <person name="Pagani I."/>
            <person name="Ivanova N."/>
            <person name="Ovchinnikova G."/>
            <person name="Zeytun A."/>
            <person name="Detter J.C."/>
            <person name="Han C."/>
            <person name="Land M."/>
            <person name="Hauser L."/>
            <person name="Markowitz V."/>
            <person name="Cheng J.-F."/>
            <person name="Hugenholtz P."/>
            <person name="Woyke T."/>
            <person name="Wu D."/>
            <person name="Pukall R."/>
            <person name="Gehrich-Schroeter G."/>
            <person name="Brambilla E."/>
            <person name="Klenk H.-P."/>
            <person name="Eisen J.A."/>
        </authorList>
    </citation>
    <scope>NUCLEOTIDE SEQUENCE [LARGE SCALE GENOMIC DNA]</scope>
    <source>
        <strain evidence="3">DSM 21211 / LMG 22137 / NRRL B-23946 / LB-34</strain>
    </source>
</reference>
<feature type="chain" id="PRO_5003232537" description="DUF2059 domain-containing protein" evidence="1">
    <location>
        <begin position="19"/>
        <end position="236"/>
    </location>
</feature>
<organism evidence="2 3">
    <name type="scientific">Deinococcus maricopensis (strain DSM 21211 / LMG 22137 / NRRL B-23946 / LB-34)</name>
    <dbReference type="NCBI Taxonomy" id="709986"/>
    <lineage>
        <taxon>Bacteria</taxon>
        <taxon>Thermotogati</taxon>
        <taxon>Deinococcota</taxon>
        <taxon>Deinococci</taxon>
        <taxon>Deinococcales</taxon>
        <taxon>Deinococcaceae</taxon>
        <taxon>Deinococcus</taxon>
    </lineage>
</organism>
<dbReference type="RefSeq" id="WP_013557993.1">
    <property type="nucleotide sequence ID" value="NC_014958.1"/>
</dbReference>
<dbReference type="KEGG" id="dmr:Deima_2860"/>
<keyword evidence="3" id="KW-1185">Reference proteome</keyword>
<keyword evidence="1" id="KW-0732">Signal</keyword>
<evidence type="ECO:0000313" key="2">
    <source>
        <dbReference type="EMBL" id="ADV68489.1"/>
    </source>
</evidence>
<accession>E8UBQ0</accession>
<evidence type="ECO:0008006" key="4">
    <source>
        <dbReference type="Google" id="ProtNLM"/>
    </source>
</evidence>
<gene>
    <name evidence="2" type="ordered locus">Deima_2860</name>
</gene>
<evidence type="ECO:0000256" key="1">
    <source>
        <dbReference type="SAM" id="SignalP"/>
    </source>
</evidence>
<reference evidence="2 3" key="1">
    <citation type="journal article" date="2011" name="Stand. Genomic Sci.">
        <title>Complete genome sequence of Deinococcus maricopensis type strain (LB-34).</title>
        <authorList>
            <person name="Pukall R."/>
            <person name="Zeytun A."/>
            <person name="Lucas S."/>
            <person name="Lapidus A."/>
            <person name="Hammon N."/>
            <person name="Deshpande S."/>
            <person name="Nolan M."/>
            <person name="Cheng J.F."/>
            <person name="Pitluck S."/>
            <person name="Liolios K."/>
            <person name="Pagani I."/>
            <person name="Mikhailova N."/>
            <person name="Ivanova N."/>
            <person name="Mavromatis K."/>
            <person name="Pati A."/>
            <person name="Tapia R."/>
            <person name="Han C."/>
            <person name="Goodwin L."/>
            <person name="Chen A."/>
            <person name="Palaniappan K."/>
            <person name="Land M."/>
            <person name="Hauser L."/>
            <person name="Chang Y.J."/>
            <person name="Jeffries C.D."/>
            <person name="Brambilla E.M."/>
            <person name="Rohde M."/>
            <person name="Goker M."/>
            <person name="Detter J.C."/>
            <person name="Woyke T."/>
            <person name="Bristow J."/>
            <person name="Eisen J.A."/>
            <person name="Markowitz V."/>
            <person name="Hugenholtz P."/>
            <person name="Kyrpides N.C."/>
            <person name="Klenk H.P."/>
        </authorList>
    </citation>
    <scope>NUCLEOTIDE SEQUENCE [LARGE SCALE GENOMIC DNA]</scope>
    <source>
        <strain evidence="3">DSM 21211 / LMG 22137 / NRRL B-23946 / LB-34</strain>
    </source>
</reference>
<dbReference type="Proteomes" id="UP000008635">
    <property type="component" value="Chromosome"/>
</dbReference>
<sequence precursor="true">MRRTLLCLALACAAPAAAQDAFLNMFNSASQAALKGVGGSITAAPKAPAAPATVKTLDFKSSPQVSQQVRELFIKTLVDAGKKNGKVTPQLEAQLRAEFNKIDIVKTYAQALEPKGFRMNNLATGVAVWLITSFEILNDGREYTDAQNRKVYDQLASAMSASPDVARMKDADKQKMTELLLWMTAFQLNDLAQAQAGVEGYSVEAVQAQARDLLQTFRLDPAQLAITDQGLTRRGQ</sequence>
<proteinExistence type="predicted"/>
<evidence type="ECO:0000313" key="3">
    <source>
        <dbReference type="Proteomes" id="UP000008635"/>
    </source>
</evidence>
<name>E8UBQ0_DEIML</name>
<dbReference type="EMBL" id="CP002454">
    <property type="protein sequence ID" value="ADV68489.1"/>
    <property type="molecule type" value="Genomic_DNA"/>
</dbReference>
<dbReference type="HOGENOM" id="CLU_1164589_0_0_0"/>
<dbReference type="AlphaFoldDB" id="E8UBQ0"/>